<dbReference type="PANTHER" id="PTHR13847">
    <property type="entry name" value="SARCOSINE DEHYDROGENASE-RELATED"/>
    <property type="match status" value="1"/>
</dbReference>
<keyword evidence="1" id="KW-0560">Oxidoreductase</keyword>
<accession>A0A0L1JPD8</accession>
<organism evidence="3 4">
    <name type="scientific">Pseudaestuariivita atlantica</name>
    <dbReference type="NCBI Taxonomy" id="1317121"/>
    <lineage>
        <taxon>Bacteria</taxon>
        <taxon>Pseudomonadati</taxon>
        <taxon>Pseudomonadota</taxon>
        <taxon>Alphaproteobacteria</taxon>
        <taxon>Rhodobacterales</taxon>
        <taxon>Paracoccaceae</taxon>
        <taxon>Pseudaestuariivita</taxon>
    </lineage>
</organism>
<dbReference type="InterPro" id="IPR036188">
    <property type="entry name" value="FAD/NAD-bd_sf"/>
</dbReference>
<gene>
    <name evidence="3" type="ORF">ATO11_10190</name>
</gene>
<dbReference type="GO" id="GO:0005737">
    <property type="term" value="C:cytoplasm"/>
    <property type="evidence" value="ECO:0007669"/>
    <property type="project" value="TreeGrafter"/>
</dbReference>
<feature type="domain" description="FAD dependent oxidoreductase" evidence="2">
    <location>
        <begin position="39"/>
        <end position="399"/>
    </location>
</feature>
<sequence>MRRPYPAHAYGDAPRAACYWPTTIDAPVWSPLDGPAQADVAIIGGGFTGLSAALHLVEQGVSVALVDARQPGWGASGRNGGFCCLGGAMLPHAQMDRQFGDGAGRDWAATERDAVATVDALVTRLSLDIDRHSRGETMLAHSPRAWDETRRHAEEVAALHDITPELIPPDAMHAAGMAGPFHGALTVPIGFGLNPLKYLTGLARAATSAGARLSGDTPATGITRQSGGWRVTTPRGEITADQVIVATNGYSSDDLPDWLRGRFLPAQSAVLVTDPIPDDIATEQGWTSGQMAYTTRTFLHYLRRMPCGRMLFGMRGSLLSSTRADARAEARLRRHFAALFPRFAQLPARHVWSGLVSLSARMAPFCGPVPDQPGLWAALNYHGNGVAMGSHCGAILADMVTGGRTDRAHAAFLSQPPPRFPGGRFRRHLLWPAYGWTMLTDR</sequence>
<dbReference type="EMBL" id="AQQZ01000004">
    <property type="protein sequence ID" value="KNG93577.1"/>
    <property type="molecule type" value="Genomic_DNA"/>
</dbReference>
<dbReference type="STRING" id="1317121.ATO11_10190"/>
<dbReference type="Gene3D" id="3.50.50.60">
    <property type="entry name" value="FAD/NAD(P)-binding domain"/>
    <property type="match status" value="1"/>
</dbReference>
<dbReference type="Proteomes" id="UP000036938">
    <property type="component" value="Unassembled WGS sequence"/>
</dbReference>
<dbReference type="OrthoDB" id="9806601at2"/>
<dbReference type="RefSeq" id="WP_050530764.1">
    <property type="nucleotide sequence ID" value="NZ_AQQZ01000004.1"/>
</dbReference>
<dbReference type="Pfam" id="PF01266">
    <property type="entry name" value="DAO"/>
    <property type="match status" value="1"/>
</dbReference>
<dbReference type="Gene3D" id="3.30.9.10">
    <property type="entry name" value="D-Amino Acid Oxidase, subunit A, domain 2"/>
    <property type="match status" value="1"/>
</dbReference>
<evidence type="ECO:0000313" key="3">
    <source>
        <dbReference type="EMBL" id="KNG93577.1"/>
    </source>
</evidence>
<evidence type="ECO:0000256" key="1">
    <source>
        <dbReference type="ARBA" id="ARBA00023002"/>
    </source>
</evidence>
<dbReference type="GO" id="GO:0016491">
    <property type="term" value="F:oxidoreductase activity"/>
    <property type="evidence" value="ECO:0007669"/>
    <property type="project" value="UniProtKB-KW"/>
</dbReference>
<dbReference type="AlphaFoldDB" id="A0A0L1JPD8"/>
<protein>
    <submittedName>
        <fullName evidence="3">FAD-dependent oxidoreductase</fullName>
    </submittedName>
</protein>
<dbReference type="SUPFAM" id="SSF51905">
    <property type="entry name" value="FAD/NAD(P)-binding domain"/>
    <property type="match status" value="1"/>
</dbReference>
<comment type="caution">
    <text evidence="3">The sequence shown here is derived from an EMBL/GenBank/DDBJ whole genome shotgun (WGS) entry which is preliminary data.</text>
</comment>
<keyword evidence="4" id="KW-1185">Reference proteome</keyword>
<reference evidence="3 4" key="1">
    <citation type="journal article" date="2015" name="Int. J. Syst. Evol. Microbiol.">
        <title>Aestuariivita atlantica sp. nov., isolated from deep sea sediment of the Atlantic Ocean.</title>
        <authorList>
            <person name="Li G."/>
            <person name="Lai Q."/>
            <person name="Du Y."/>
            <person name="Liu X."/>
            <person name="Sun F."/>
            <person name="Shao Z."/>
        </authorList>
    </citation>
    <scope>NUCLEOTIDE SEQUENCE [LARGE SCALE GENOMIC DNA]</scope>
    <source>
        <strain evidence="3 4">22II-S11-z3</strain>
    </source>
</reference>
<evidence type="ECO:0000259" key="2">
    <source>
        <dbReference type="Pfam" id="PF01266"/>
    </source>
</evidence>
<name>A0A0L1JPD8_9RHOB</name>
<dbReference type="PANTHER" id="PTHR13847:SF281">
    <property type="entry name" value="FAD DEPENDENT OXIDOREDUCTASE DOMAIN-CONTAINING PROTEIN"/>
    <property type="match status" value="1"/>
</dbReference>
<dbReference type="InterPro" id="IPR006076">
    <property type="entry name" value="FAD-dep_OxRdtase"/>
</dbReference>
<dbReference type="PATRIC" id="fig|1317121.7.peg.2714"/>
<proteinExistence type="predicted"/>
<evidence type="ECO:0000313" key="4">
    <source>
        <dbReference type="Proteomes" id="UP000036938"/>
    </source>
</evidence>